<dbReference type="Gene3D" id="6.10.140.260">
    <property type="match status" value="1"/>
</dbReference>
<evidence type="ECO:0000256" key="8">
    <source>
        <dbReference type="RuleBase" id="RU000383"/>
    </source>
</evidence>
<dbReference type="GO" id="GO:0031902">
    <property type="term" value="C:late endosome membrane"/>
    <property type="evidence" value="ECO:0007669"/>
    <property type="project" value="UniProtKB-UniRule"/>
</dbReference>
<dbReference type="Gene3D" id="2.60.120.470">
    <property type="entry name" value="PITH domain"/>
    <property type="match status" value="1"/>
</dbReference>
<dbReference type="InterPro" id="IPR010400">
    <property type="entry name" value="PITH_dom"/>
</dbReference>
<dbReference type="Gene3D" id="2.30.29.30">
    <property type="entry name" value="Pleckstrin-homology domain (PH domain)/Phosphotyrosine-binding domain (PTB)"/>
    <property type="match status" value="1"/>
</dbReference>
<dbReference type="SMART" id="SM00385">
    <property type="entry name" value="CYCLIN"/>
    <property type="match status" value="1"/>
</dbReference>
<evidence type="ECO:0000313" key="13">
    <source>
        <dbReference type="WBParaSite" id="sdigi.contig5.g622.t1"/>
    </source>
</evidence>
<dbReference type="PROSITE" id="PS51532">
    <property type="entry name" value="PITH"/>
    <property type="match status" value="1"/>
</dbReference>
<dbReference type="GO" id="GO:0000814">
    <property type="term" value="C:ESCRT II complex"/>
    <property type="evidence" value="ECO:0007669"/>
    <property type="project" value="UniProtKB-UniRule"/>
</dbReference>
<dbReference type="Pfam" id="PF11605">
    <property type="entry name" value="Vps36_ESCRT-II"/>
    <property type="match status" value="1"/>
</dbReference>
<evidence type="ECO:0000259" key="10">
    <source>
        <dbReference type="PROSITE" id="PS51495"/>
    </source>
</evidence>
<dbReference type="InterPro" id="IPR036915">
    <property type="entry name" value="Cyclin-like_sf"/>
</dbReference>
<evidence type="ECO:0000256" key="3">
    <source>
        <dbReference type="ARBA" id="ARBA00022448"/>
    </source>
</evidence>
<dbReference type="PROSITE" id="PS51495">
    <property type="entry name" value="GLUE"/>
    <property type="match status" value="1"/>
</dbReference>
<keyword evidence="6 8" id="KW-0195">Cyclin</keyword>
<accession>A0A915PVR3</accession>
<dbReference type="AlphaFoldDB" id="A0A915PVR3"/>
<dbReference type="Pfam" id="PF04157">
    <property type="entry name" value="EAP30"/>
    <property type="match status" value="1"/>
</dbReference>
<dbReference type="InterPro" id="IPR006671">
    <property type="entry name" value="Cyclin_N"/>
</dbReference>
<dbReference type="PANTHER" id="PTHR13128:SF12">
    <property type="entry name" value="VACUOLAR PROTEIN-SORTING-ASSOCIATED PROTEIN 36"/>
    <property type="match status" value="1"/>
</dbReference>
<feature type="domain" description="PITH" evidence="11">
    <location>
        <begin position="360"/>
        <end position="532"/>
    </location>
</feature>
<dbReference type="FunFam" id="1.10.472.10:FF:000123">
    <property type="entry name" value="Cyclin-Y-like protein 2"/>
    <property type="match status" value="1"/>
</dbReference>
<evidence type="ECO:0000256" key="1">
    <source>
        <dbReference type="ARBA" id="ARBA00009697"/>
    </source>
</evidence>
<sequence length="977" mass="111606">MGNVLCCLQGSSAAARSKEIVYDFKQQASHEYVNQTFPREDTSANFLPHISERELPDEIGEDPSTQPMVKPIFMERSRSEMKLKDNRRSFYVLDAQSLATVMSPLQKSNSCSTIFLDDSTISQPNLKNTIKCISLAIYYHIVNRKNRAHERLMEIFEERLHPITRDPIPIEMMSRDPDHRQIYRFIRTLFHAAQLTAECAIITLVYVERLLNYAEMDLCPSNWRRVVLGAIMLASKVWDDQAVWNVDYCQILKDTNVDDMNELERQFLECLEFNINVPSSVYAKYYYELRTLAMANDLQLPLQPLYKERARKLEALSRIYEDKLQPDLRTTHQKSFSAEKLLIKEIMSSNFQCANEVTDFERKDEGSCYTINSHINLQEVVVLNEAVEGSGAKIFKKWEDRLDRILYVESDVDEELLFNVPFNGHVNVTGLVLAGELDGTHPAQIRLYKDRPSMSFEDMALEPDQEFSLKQDINAEIDYAMKASKFSNITYLTLHFPSNFGLDKTRIYYIGLRGKYIANLRQQVCIATYEARPMLEDHKGEIPDVIHRSVLAALHLFISRSGSVGEVCLLYVKWKWWPRCFCCVVGIMNRLTWYQPGEYMEDIIIQSGHVGIYDGDMKQTPYEHGTASLTLHRIIWADSNDPDCRLILHHSLVAGIEKHHKSMFRRGGKIILSLHPKPAGQQRGPFLSSPFNYIRLVFRNGGEDEFFEKYKETLGLNTWGRLPSGCTTSSSTALRNCNTLVPRSVGIAGIEKRLADNHHRTHESISQAFEDMSRLMEYAREMVSLSKVITDKLRAKKGEITDDETVRFKTYLLSLGVSDPVTKSAFGSSAEYYKKLAEELAVVLYVPLKECGGMMTLPDVYCRVNRARGLDLLSPEDILNACQMLDHMNLSISLNRFESGVMVVQLKEMSVETTVESTAELVTAMGTCNATELAKCLGITVILAKERLLAAEAQAKLCRDDTVEGLTFYPNRFMTLC</sequence>
<evidence type="ECO:0000256" key="2">
    <source>
        <dbReference type="ARBA" id="ARBA00017953"/>
    </source>
</evidence>
<dbReference type="SUPFAM" id="SSF47954">
    <property type="entry name" value="Cyclin-like"/>
    <property type="match status" value="1"/>
</dbReference>
<keyword evidence="5 9" id="KW-0653">Protein transport</keyword>
<comment type="similarity">
    <text evidence="8">Belongs to the cyclin family.</text>
</comment>
<dbReference type="Pfam" id="PF00134">
    <property type="entry name" value="Cyclin_N"/>
    <property type="match status" value="1"/>
</dbReference>
<dbReference type="SUPFAM" id="SSF49785">
    <property type="entry name" value="Galactose-binding domain-like"/>
    <property type="match status" value="1"/>
</dbReference>
<dbReference type="GO" id="GO:0043130">
    <property type="term" value="F:ubiquitin binding"/>
    <property type="evidence" value="ECO:0007669"/>
    <property type="project" value="UniProtKB-UniRule"/>
</dbReference>
<dbReference type="InterPro" id="IPR036390">
    <property type="entry name" value="WH_DNA-bd_sf"/>
</dbReference>
<dbReference type="Pfam" id="PF06201">
    <property type="entry name" value="PITH"/>
    <property type="match status" value="1"/>
</dbReference>
<proteinExistence type="inferred from homology"/>
<comment type="similarity">
    <text evidence="1 9">Belongs to the VPS36 family.</text>
</comment>
<evidence type="ECO:0000256" key="7">
    <source>
        <dbReference type="ARBA" id="ARBA00030114"/>
    </source>
</evidence>
<dbReference type="InterPro" id="IPR040608">
    <property type="entry name" value="Snf8/Vps36"/>
</dbReference>
<dbReference type="GO" id="GO:0043328">
    <property type="term" value="P:protein transport to vacuole involved in ubiquitin-dependent protein catabolic process via the multivesicular body sorting pathway"/>
    <property type="evidence" value="ECO:0007669"/>
    <property type="project" value="UniProtKB-UniRule"/>
</dbReference>
<dbReference type="PANTHER" id="PTHR13128">
    <property type="entry name" value="VACUOLAR PROTEIN-SORTING-ASSOCIATED PROTEIN 36"/>
    <property type="match status" value="1"/>
</dbReference>
<comment type="subunit">
    <text evidence="9">Component of the endosomal sorting complex required for transport II (ESCRT-II).</text>
</comment>
<dbReference type="SUPFAM" id="SSF50729">
    <property type="entry name" value="PH domain-like"/>
    <property type="match status" value="1"/>
</dbReference>
<dbReference type="InterPro" id="IPR008979">
    <property type="entry name" value="Galactose-bd-like_sf"/>
</dbReference>
<dbReference type="InterPro" id="IPR037047">
    <property type="entry name" value="PITH_dom_sf"/>
</dbReference>
<comment type="function">
    <text evidence="9">Component of the ESCRT-II complex (endosomal sorting complex required for transport II), which is required for multivesicular body (MVB) formation and sorting of endosomal cargo proteins into MVBs.</text>
</comment>
<dbReference type="WBParaSite" id="sdigi.contig5.g622.t1">
    <property type="protein sequence ID" value="sdigi.contig5.g622.t1"/>
    <property type="gene ID" value="sdigi.contig5.g622"/>
</dbReference>
<evidence type="ECO:0000259" key="11">
    <source>
        <dbReference type="PROSITE" id="PS51532"/>
    </source>
</evidence>
<evidence type="ECO:0000256" key="6">
    <source>
        <dbReference type="ARBA" id="ARBA00023127"/>
    </source>
</evidence>
<dbReference type="InterPro" id="IPR013763">
    <property type="entry name" value="Cyclin-like_dom"/>
</dbReference>
<dbReference type="Gene3D" id="1.10.472.10">
    <property type="entry name" value="Cyclin-like"/>
    <property type="match status" value="1"/>
</dbReference>
<dbReference type="Gene3D" id="1.10.10.10">
    <property type="entry name" value="Winged helix-like DNA-binding domain superfamily/Winged helix DNA-binding domain"/>
    <property type="match status" value="2"/>
</dbReference>
<name>A0A915PVR3_9BILA</name>
<reference evidence="13" key="1">
    <citation type="submission" date="2022-11" db="UniProtKB">
        <authorList>
            <consortium name="WormBaseParasite"/>
        </authorList>
    </citation>
    <scope>IDENTIFICATION</scope>
</reference>
<dbReference type="FunFam" id="2.30.29.30:FF:000600">
    <property type="entry name" value="CRE-TAG-318 protein"/>
    <property type="match status" value="1"/>
</dbReference>
<organism evidence="12 13">
    <name type="scientific">Setaria digitata</name>
    <dbReference type="NCBI Taxonomy" id="48799"/>
    <lineage>
        <taxon>Eukaryota</taxon>
        <taxon>Metazoa</taxon>
        <taxon>Ecdysozoa</taxon>
        <taxon>Nematoda</taxon>
        <taxon>Chromadorea</taxon>
        <taxon>Rhabditida</taxon>
        <taxon>Spirurina</taxon>
        <taxon>Spiruromorpha</taxon>
        <taxon>Filarioidea</taxon>
        <taxon>Setariidae</taxon>
        <taxon>Setaria</taxon>
    </lineage>
</organism>
<evidence type="ECO:0000256" key="4">
    <source>
        <dbReference type="ARBA" id="ARBA00022490"/>
    </source>
</evidence>
<dbReference type="InterPro" id="IPR021648">
    <property type="entry name" value="GLUE_dom"/>
</dbReference>
<dbReference type="SUPFAM" id="SSF46785">
    <property type="entry name" value="Winged helix' DNA-binding domain"/>
    <property type="match status" value="2"/>
</dbReference>
<evidence type="ECO:0000256" key="5">
    <source>
        <dbReference type="ARBA" id="ARBA00022927"/>
    </source>
</evidence>
<dbReference type="GO" id="GO:0032266">
    <property type="term" value="F:phosphatidylinositol-3-phosphate binding"/>
    <property type="evidence" value="ECO:0007669"/>
    <property type="project" value="UniProtKB-UniRule"/>
</dbReference>
<evidence type="ECO:0000256" key="9">
    <source>
        <dbReference type="RuleBase" id="RU367095"/>
    </source>
</evidence>
<protein>
    <recommendedName>
        <fullName evidence="2 9">Vacuolar protein-sorting-associated protein 36</fullName>
    </recommendedName>
    <alternativeName>
        <fullName evidence="7 9">ESCRT-II complex subunit VPS36</fullName>
    </alternativeName>
</protein>
<dbReference type="InterPro" id="IPR011993">
    <property type="entry name" value="PH-like_dom_sf"/>
</dbReference>
<keyword evidence="3 9" id="KW-0813">Transport</keyword>
<dbReference type="CDD" id="cd20540">
    <property type="entry name" value="CYCLIN_CCNY_like"/>
    <property type="match status" value="1"/>
</dbReference>
<dbReference type="InterPro" id="IPR037855">
    <property type="entry name" value="Vps36"/>
</dbReference>
<keyword evidence="12" id="KW-1185">Reference proteome</keyword>
<keyword evidence="9" id="KW-0967">Endosome</keyword>
<dbReference type="Proteomes" id="UP000887581">
    <property type="component" value="Unplaced"/>
</dbReference>
<evidence type="ECO:0000313" key="12">
    <source>
        <dbReference type="Proteomes" id="UP000887581"/>
    </source>
</evidence>
<dbReference type="InterPro" id="IPR036388">
    <property type="entry name" value="WH-like_DNA-bd_sf"/>
</dbReference>
<dbReference type="FunFam" id="1.10.10.10:FF:000416">
    <property type="entry name" value="Vacuolar protein-sorting-associated protein 36"/>
    <property type="match status" value="1"/>
</dbReference>
<keyword evidence="4 9" id="KW-0963">Cytoplasm</keyword>
<comment type="subcellular location">
    <subcellularLocation>
        <location evidence="9">Cytoplasm</location>
    </subcellularLocation>
    <subcellularLocation>
        <location evidence="9">Endosome</location>
    </subcellularLocation>
</comment>
<feature type="domain" description="GLUE N-terminal" evidence="10">
    <location>
        <begin position="588"/>
        <end position="726"/>
    </location>
</feature>